<protein>
    <submittedName>
        <fullName evidence="1">Uncharacterized protein</fullName>
    </submittedName>
</protein>
<dbReference type="AlphaFoldDB" id="A0A9N9VQW9"/>
<organism evidence="1 2">
    <name type="scientific">Clonostachys rhizophaga</name>
    <dbReference type="NCBI Taxonomy" id="160324"/>
    <lineage>
        <taxon>Eukaryota</taxon>
        <taxon>Fungi</taxon>
        <taxon>Dikarya</taxon>
        <taxon>Ascomycota</taxon>
        <taxon>Pezizomycotina</taxon>
        <taxon>Sordariomycetes</taxon>
        <taxon>Hypocreomycetidae</taxon>
        <taxon>Hypocreales</taxon>
        <taxon>Bionectriaceae</taxon>
        <taxon>Clonostachys</taxon>
    </lineage>
</organism>
<keyword evidence="2" id="KW-1185">Reference proteome</keyword>
<gene>
    <name evidence="1" type="ORF">CRHIZ90672A_00009865</name>
</gene>
<name>A0A9N9VQW9_9HYPO</name>
<comment type="caution">
    <text evidence="1">The sequence shown here is derived from an EMBL/GenBank/DDBJ whole genome shotgun (WGS) entry which is preliminary data.</text>
</comment>
<dbReference type="Proteomes" id="UP000696573">
    <property type="component" value="Unassembled WGS sequence"/>
</dbReference>
<proteinExistence type="predicted"/>
<sequence>MFEQTDQCLAYRLFVFHHQRVLSGGNSAFLRVNLDAPGRIAKSFLIKANSSKLNPLTIVARSWLVTPYEVKHRYFDSAKTIVHTIPTLTNFRELTNPAHADLYFAASNETLTSA</sequence>
<evidence type="ECO:0000313" key="2">
    <source>
        <dbReference type="Proteomes" id="UP000696573"/>
    </source>
</evidence>
<evidence type="ECO:0000313" key="1">
    <source>
        <dbReference type="EMBL" id="CAH0031397.1"/>
    </source>
</evidence>
<accession>A0A9N9VQW9</accession>
<reference evidence="1" key="1">
    <citation type="submission" date="2021-10" db="EMBL/GenBank/DDBJ databases">
        <authorList>
            <person name="Piombo E."/>
        </authorList>
    </citation>
    <scope>NUCLEOTIDE SEQUENCE</scope>
</reference>
<dbReference type="EMBL" id="CABFNQ020000741">
    <property type="protein sequence ID" value="CAH0031397.1"/>
    <property type="molecule type" value="Genomic_DNA"/>
</dbReference>